<accession>A0A448ZNF3</accession>
<protein>
    <recommendedName>
        <fullName evidence="4">imidazoleglycerol-phosphate dehydratase</fullName>
        <ecNumber evidence="4">4.2.1.19</ecNumber>
    </recommendedName>
</protein>
<dbReference type="UniPathway" id="UPA00031">
    <property type="reaction ID" value="UER00011"/>
</dbReference>
<evidence type="ECO:0000256" key="6">
    <source>
        <dbReference type="ARBA" id="ARBA00023102"/>
    </source>
</evidence>
<evidence type="ECO:0000256" key="3">
    <source>
        <dbReference type="ARBA" id="ARBA00007481"/>
    </source>
</evidence>
<dbReference type="InterPro" id="IPR020565">
    <property type="entry name" value="ImidazoleglycerP_deHydtase_CS"/>
</dbReference>
<organism evidence="9 10">
    <name type="scientific">Pseudo-nitzschia multistriata</name>
    <dbReference type="NCBI Taxonomy" id="183589"/>
    <lineage>
        <taxon>Eukaryota</taxon>
        <taxon>Sar</taxon>
        <taxon>Stramenopiles</taxon>
        <taxon>Ochrophyta</taxon>
        <taxon>Bacillariophyta</taxon>
        <taxon>Bacillariophyceae</taxon>
        <taxon>Bacillariophycidae</taxon>
        <taxon>Bacillariales</taxon>
        <taxon>Bacillariaceae</taxon>
        <taxon>Pseudo-nitzschia</taxon>
    </lineage>
</organism>
<dbReference type="EC" id="4.2.1.19" evidence="4"/>
<dbReference type="PANTHER" id="PTHR23133">
    <property type="entry name" value="IMIDAZOLEGLYCEROL-PHOSPHATE DEHYDRATASE HIS7"/>
    <property type="match status" value="1"/>
</dbReference>
<evidence type="ECO:0000256" key="4">
    <source>
        <dbReference type="ARBA" id="ARBA00012075"/>
    </source>
</evidence>
<dbReference type="SUPFAM" id="SSF54211">
    <property type="entry name" value="Ribosomal protein S5 domain 2-like"/>
    <property type="match status" value="3"/>
</dbReference>
<dbReference type="EMBL" id="CAACVS010000555">
    <property type="protein sequence ID" value="VEU43534.1"/>
    <property type="molecule type" value="Genomic_DNA"/>
</dbReference>
<dbReference type="InterPro" id="IPR000807">
    <property type="entry name" value="ImidazoleglycerolP_deHydtase"/>
</dbReference>
<gene>
    <name evidence="9" type="ORF">PSNMU_V1.4_AUG-EV-PASAV3_0105640</name>
</gene>
<evidence type="ECO:0000256" key="1">
    <source>
        <dbReference type="ARBA" id="ARBA00001723"/>
    </source>
</evidence>
<dbReference type="AlphaFoldDB" id="A0A448ZNF3"/>
<keyword evidence="7" id="KW-0456">Lyase</keyword>
<keyword evidence="5" id="KW-0028">Amino-acid biosynthesis</keyword>
<feature type="region of interest" description="Disordered" evidence="8">
    <location>
        <begin position="52"/>
        <end position="80"/>
    </location>
</feature>
<dbReference type="Proteomes" id="UP000291116">
    <property type="component" value="Unassembled WGS sequence"/>
</dbReference>
<dbReference type="GO" id="GO:0004424">
    <property type="term" value="F:imidazoleglycerol-phosphate dehydratase activity"/>
    <property type="evidence" value="ECO:0007669"/>
    <property type="project" value="UniProtKB-EC"/>
</dbReference>
<proteinExistence type="inferred from homology"/>
<keyword evidence="10" id="KW-1185">Reference proteome</keyword>
<reference evidence="9 10" key="1">
    <citation type="submission" date="2019-01" db="EMBL/GenBank/DDBJ databases">
        <authorList>
            <person name="Ferrante I. M."/>
        </authorList>
    </citation>
    <scope>NUCLEOTIDE SEQUENCE [LARGE SCALE GENOMIC DNA]</scope>
    <source>
        <strain evidence="9 10">B856</strain>
    </source>
</reference>
<dbReference type="InterPro" id="IPR038494">
    <property type="entry name" value="IGPD_sf"/>
</dbReference>
<sequence length="453" mass="49254">MATSYSIRNVSCVNEAKAGVPILTGIGYLDHMIDQWNSHAQVGVGLEVVAKTSQDTTEDETKEDGDSKTNPPTDDHADRNQYASGNQVELCTAVGNTLGLALKKVLASTEDTSPTNSRFCCPLDEALVECQISSTNDATAEDDVATYSLAPYGIYPRNVGRTQIGKLQTFAIESFWRALASSSGIAISLKKIRGDNAHHIVESSFKAFSRALRVFLDPPGIWNQGSPNDLEGIALKREGKIERTTKETSISVHVLFNGSSEDTLVETGTPFLDKFYTVLAQEANMTLKIRCKGDLWVDDHHTAEDVSIAIGQCLTQALGNKAGLNRMWLSNATSKDATVEVTMDLSNRPYFEHNLHEILGRNEYVDFDGEIGDSSVDNAALLSCEMLEHCLDSLVMNSRMTVHIVGKEVEETTRVADVCLATAMAFGRALRVCSMVDQRRAGTTASSKGTLSV</sequence>
<keyword evidence="6" id="KW-0368">Histidine biosynthesis</keyword>
<dbReference type="InterPro" id="IPR020568">
    <property type="entry name" value="Ribosomal_Su5_D2-typ_SF"/>
</dbReference>
<name>A0A448ZNF3_9STRA</name>
<evidence type="ECO:0000256" key="8">
    <source>
        <dbReference type="SAM" id="MobiDB-lite"/>
    </source>
</evidence>
<evidence type="ECO:0000313" key="10">
    <source>
        <dbReference type="Proteomes" id="UP000291116"/>
    </source>
</evidence>
<comment type="similarity">
    <text evidence="3">Belongs to the imidazoleglycerol-phosphate dehydratase family.</text>
</comment>
<comment type="pathway">
    <text evidence="2">Amino-acid biosynthesis; L-histidine biosynthesis; L-histidine from 5-phospho-alpha-D-ribose 1-diphosphate: step 6/9.</text>
</comment>
<dbReference type="OrthoDB" id="447729at2759"/>
<evidence type="ECO:0000313" key="9">
    <source>
        <dbReference type="EMBL" id="VEU43534.1"/>
    </source>
</evidence>
<dbReference type="FunFam" id="3.30.230.40:FF:000003">
    <property type="entry name" value="Imidazoleglycerol-phosphate dehydratase HisB"/>
    <property type="match status" value="1"/>
</dbReference>
<dbReference type="GO" id="GO:0000105">
    <property type="term" value="P:L-histidine biosynthetic process"/>
    <property type="evidence" value="ECO:0007669"/>
    <property type="project" value="UniProtKB-UniPathway"/>
</dbReference>
<dbReference type="Gene3D" id="3.30.230.40">
    <property type="entry name" value="Imidazole glycerol phosphate dehydratase, domain 1"/>
    <property type="match status" value="4"/>
</dbReference>
<dbReference type="PROSITE" id="PS00955">
    <property type="entry name" value="IGP_DEHYDRATASE_2"/>
    <property type="match status" value="1"/>
</dbReference>
<dbReference type="Pfam" id="PF00475">
    <property type="entry name" value="IGPD"/>
    <property type="match status" value="2"/>
</dbReference>
<evidence type="ECO:0000256" key="2">
    <source>
        <dbReference type="ARBA" id="ARBA00005047"/>
    </source>
</evidence>
<evidence type="ECO:0000256" key="7">
    <source>
        <dbReference type="ARBA" id="ARBA00023239"/>
    </source>
</evidence>
<evidence type="ECO:0000256" key="5">
    <source>
        <dbReference type="ARBA" id="ARBA00022605"/>
    </source>
</evidence>
<dbReference type="PANTHER" id="PTHR23133:SF2">
    <property type="entry name" value="IMIDAZOLEGLYCEROL-PHOSPHATE DEHYDRATASE"/>
    <property type="match status" value="1"/>
</dbReference>
<comment type="catalytic activity">
    <reaction evidence="1">
        <text>D-erythro-1-(imidazol-4-yl)glycerol 3-phosphate = 3-(imidazol-4-yl)-2-oxopropyl phosphate + H2O</text>
        <dbReference type="Rhea" id="RHEA:11040"/>
        <dbReference type="ChEBI" id="CHEBI:15377"/>
        <dbReference type="ChEBI" id="CHEBI:57766"/>
        <dbReference type="ChEBI" id="CHEBI:58278"/>
        <dbReference type="EC" id="4.2.1.19"/>
    </reaction>
</comment>